<proteinExistence type="predicted"/>
<evidence type="ECO:0000313" key="2">
    <source>
        <dbReference type="EMBL" id="TWI54864.1"/>
    </source>
</evidence>
<reference evidence="2 3" key="1">
    <citation type="journal article" date="2015" name="Stand. Genomic Sci.">
        <title>Genomic Encyclopedia of Bacterial and Archaeal Type Strains, Phase III: the genomes of soil and plant-associated and newly described type strains.</title>
        <authorList>
            <person name="Whitman W.B."/>
            <person name="Woyke T."/>
            <person name="Klenk H.P."/>
            <person name="Zhou Y."/>
            <person name="Lilburn T.G."/>
            <person name="Beck B.J."/>
            <person name="De Vos P."/>
            <person name="Vandamme P."/>
            <person name="Eisen J.A."/>
            <person name="Garrity G."/>
            <person name="Hugenholtz P."/>
            <person name="Kyrpides N.C."/>
        </authorList>
    </citation>
    <scope>NUCLEOTIDE SEQUENCE [LARGE SCALE GENOMIC DNA]</scope>
    <source>
        <strain evidence="2 3">CGMCC 1.6858</strain>
    </source>
</reference>
<evidence type="ECO:0000259" key="1">
    <source>
        <dbReference type="Pfam" id="PF22150"/>
    </source>
</evidence>
<dbReference type="EMBL" id="VLKY01000005">
    <property type="protein sequence ID" value="TWI54864.1"/>
    <property type="molecule type" value="Genomic_DNA"/>
</dbReference>
<keyword evidence="3" id="KW-1185">Reference proteome</keyword>
<gene>
    <name evidence="2" type="ORF">IQ22_01767</name>
</gene>
<dbReference type="NCBIfam" id="TIGR02523">
    <property type="entry name" value="type_IV_pilV"/>
    <property type="match status" value="1"/>
</dbReference>
<feature type="domain" description="Type IV pilin Tt1218-like" evidence="1">
    <location>
        <begin position="21"/>
        <end position="56"/>
    </location>
</feature>
<protein>
    <submittedName>
        <fullName evidence="2">Type IV pilus assembly protein PilV</fullName>
    </submittedName>
</protein>
<dbReference type="AlphaFoldDB" id="A0A562QDQ4"/>
<organism evidence="2 3">
    <name type="scientific">Pseudomonas duriflava</name>
    <dbReference type="NCBI Taxonomy" id="459528"/>
    <lineage>
        <taxon>Bacteria</taxon>
        <taxon>Pseudomonadati</taxon>
        <taxon>Pseudomonadota</taxon>
        <taxon>Gammaproteobacteria</taxon>
        <taxon>Pseudomonadales</taxon>
        <taxon>Pseudomonadaceae</taxon>
        <taxon>Pseudomonas</taxon>
    </lineage>
</organism>
<sequence>MIEVLVSLLILCVGLLGMASLQARSVQLAQNSTLRSNAVMLADDLLEMMRSNPDGALSDDLFGTTSAYYKVAGSAFTTTALASGETCATLKRGSGGSTVAGKDMTCWLKQVKALLPVTDALIKANFAVCPSKTPPASGSLPYGACESISRSVVMIVLAWQDDTENGAGCTNSICYYTVRAEL</sequence>
<dbReference type="Pfam" id="PF22150">
    <property type="entry name" value="Tt1218-like"/>
    <property type="match status" value="1"/>
</dbReference>
<dbReference type="InterPro" id="IPR054402">
    <property type="entry name" value="Tt1218-like_dom"/>
</dbReference>
<accession>A0A562QDQ4</accession>
<comment type="caution">
    <text evidence="2">The sequence shown here is derived from an EMBL/GenBank/DDBJ whole genome shotgun (WGS) entry which is preliminary data.</text>
</comment>
<dbReference type="InterPro" id="IPR013362">
    <property type="entry name" value="Pilus_4_PilV"/>
</dbReference>
<name>A0A562QDQ4_9PSED</name>
<evidence type="ECO:0000313" key="3">
    <source>
        <dbReference type="Proteomes" id="UP000316905"/>
    </source>
</evidence>
<dbReference type="Proteomes" id="UP000316905">
    <property type="component" value="Unassembled WGS sequence"/>
</dbReference>